<accession>A0A6L7HTI9</accession>
<sequence>MFPSLFHKNAYGFRDGAGFSLFKLKKDKGVYLVKKNPAQDELDFIDELSEPS</sequence>
<dbReference type="RefSeq" id="WP_160793582.1">
    <property type="nucleotide sequence ID" value="NZ_WRPA01000001.1"/>
</dbReference>
<evidence type="ECO:0000313" key="2">
    <source>
        <dbReference type="Proteomes" id="UP000474778"/>
    </source>
</evidence>
<dbReference type="EMBL" id="WRPA01000001">
    <property type="protein sequence ID" value="MXR67612.1"/>
    <property type="molecule type" value="Genomic_DNA"/>
</dbReference>
<comment type="caution">
    <text evidence="1">The sequence shown here is derived from an EMBL/GenBank/DDBJ whole genome shotgun (WGS) entry which is preliminary data.</text>
</comment>
<dbReference type="Proteomes" id="UP000474778">
    <property type="component" value="Unassembled WGS sequence"/>
</dbReference>
<reference evidence="1 2" key="1">
    <citation type="submission" date="2019-12" db="EMBL/GenBank/DDBJ databases">
        <title>Shewanella insulae sp. nov., isolated from a tidal flat.</title>
        <authorList>
            <person name="Yoon J.-H."/>
        </authorList>
    </citation>
    <scope>NUCLEOTIDE SEQUENCE [LARGE SCALE GENOMIC DNA]</scope>
    <source>
        <strain evidence="1 2">JBTF-M18</strain>
    </source>
</reference>
<dbReference type="AlphaFoldDB" id="A0A6L7HTI9"/>
<organism evidence="1 2">
    <name type="scientific">Shewanella insulae</name>
    <dbReference type="NCBI Taxonomy" id="2681496"/>
    <lineage>
        <taxon>Bacteria</taxon>
        <taxon>Pseudomonadati</taxon>
        <taxon>Pseudomonadota</taxon>
        <taxon>Gammaproteobacteria</taxon>
        <taxon>Alteromonadales</taxon>
        <taxon>Shewanellaceae</taxon>
        <taxon>Shewanella</taxon>
    </lineage>
</organism>
<keyword evidence="2" id="KW-1185">Reference proteome</keyword>
<gene>
    <name evidence="1" type="ORF">GNT65_02840</name>
</gene>
<name>A0A6L7HTI9_9GAMM</name>
<protein>
    <submittedName>
        <fullName evidence="1">Uncharacterized protein</fullName>
    </submittedName>
</protein>
<evidence type="ECO:0000313" key="1">
    <source>
        <dbReference type="EMBL" id="MXR67612.1"/>
    </source>
</evidence>
<proteinExistence type="predicted"/>